<accession>A0A2B4SUK4</accession>
<dbReference type="PANTHER" id="PTHR46426">
    <property type="entry name" value="PROTEIN DISULFIDE-ISOMERASE TMX3"/>
    <property type="match status" value="1"/>
</dbReference>
<evidence type="ECO:0000256" key="8">
    <source>
        <dbReference type="SAM" id="SignalP"/>
    </source>
</evidence>
<dbReference type="SUPFAM" id="SSF52833">
    <property type="entry name" value="Thioredoxin-like"/>
    <property type="match status" value="1"/>
</dbReference>
<keyword evidence="4 7" id="KW-0472">Membrane</keyword>
<dbReference type="InterPro" id="IPR052250">
    <property type="entry name" value="PDI_TMX3"/>
</dbReference>
<dbReference type="InterPro" id="IPR017937">
    <property type="entry name" value="Thioredoxin_CS"/>
</dbReference>
<dbReference type="Pfam" id="PF00085">
    <property type="entry name" value="Thioredoxin"/>
    <property type="match status" value="1"/>
</dbReference>
<dbReference type="STRING" id="50429.A0A2B4SUK4"/>
<feature type="chain" id="PRO_5012721894" evidence="8">
    <location>
        <begin position="32"/>
        <end position="461"/>
    </location>
</feature>
<evidence type="ECO:0000256" key="6">
    <source>
        <dbReference type="SAM" id="MobiDB-lite"/>
    </source>
</evidence>
<keyword evidence="3 7" id="KW-1133">Transmembrane helix</keyword>
<comment type="function">
    <text evidence="5">Probable disulfide isomerase, which participates in the folding of proteins containing disulfide bonds. May act as a dithiol oxidase. Acts as a regulator of endoplasmic reticulum-mitochondria contact sites via its ability to regulate redox signals.</text>
</comment>
<name>A0A2B4SUK4_STYPI</name>
<feature type="compositionally biased region" description="Acidic residues" evidence="6">
    <location>
        <begin position="423"/>
        <end position="435"/>
    </location>
</feature>
<dbReference type="Proteomes" id="UP000225706">
    <property type="component" value="Unassembled WGS sequence"/>
</dbReference>
<dbReference type="InterPro" id="IPR036249">
    <property type="entry name" value="Thioredoxin-like_sf"/>
</dbReference>
<comment type="caution">
    <text evidence="10">The sequence shown here is derived from an EMBL/GenBank/DDBJ whole genome shotgun (WGS) entry which is preliminary data.</text>
</comment>
<dbReference type="EMBL" id="LSMT01000025">
    <property type="protein sequence ID" value="PFX32258.1"/>
    <property type="molecule type" value="Genomic_DNA"/>
</dbReference>
<evidence type="ECO:0000256" key="1">
    <source>
        <dbReference type="ARBA" id="ARBA00004389"/>
    </source>
</evidence>
<evidence type="ECO:0000313" key="10">
    <source>
        <dbReference type="EMBL" id="PFX32258.1"/>
    </source>
</evidence>
<evidence type="ECO:0000256" key="5">
    <source>
        <dbReference type="ARBA" id="ARBA00045246"/>
    </source>
</evidence>
<comment type="subcellular location">
    <subcellularLocation>
        <location evidence="1">Endoplasmic reticulum membrane</location>
        <topology evidence="1">Single-pass membrane protein</topology>
    </subcellularLocation>
</comment>
<dbReference type="PANTHER" id="PTHR46426:SF1">
    <property type="entry name" value="PROTEIN DISULFIDE-ISOMERASE TMX3"/>
    <property type="match status" value="1"/>
</dbReference>
<evidence type="ECO:0000256" key="3">
    <source>
        <dbReference type="ARBA" id="ARBA00022989"/>
    </source>
</evidence>
<sequence>MATKNGSSRQFWRIFPLTVLSLVVLFCSCNAFVKELDDSFSSLMKEGSWLVEFYAPWCGYCKKLEPIWAEVGKTLHGSSITVAKLDATRYSALAKHFGIRGFPSIKFIKGKRVITFEGERTVQDFVQFAEKANRPAVTELKDVAQMERVKKEKSVCFFLVTSNDNPELSEKLKEVYFQVAENKVTQSYFYQIDQGALPEDDQVKAPAVIVSKDSSISMFEVSDNVTEESTLSGWVNNERFEAFVHVTRSNFHDITTTGKMMLLTVLAEQKSKKKMNERVSKIVKSVAVNERERFHRHFQFGWMLGDTIATNLMMSTMSAPFLMAYNSTNHVYYLKQYIEIKEEFTEQQLVSFLEDVLEGRAKGYGGDSYFQRFYRGIWELLRSIYEIWTTQPIAALLMFGFPLLVFSFLIYMLCIADSGPEEDDFEELEDEGAEFIDDKDGERELKATEEEFDPNPKPKTE</sequence>
<feature type="signal peptide" evidence="8">
    <location>
        <begin position="1"/>
        <end position="31"/>
    </location>
</feature>
<evidence type="ECO:0000256" key="2">
    <source>
        <dbReference type="ARBA" id="ARBA00022692"/>
    </source>
</evidence>
<dbReference type="OrthoDB" id="74910at2759"/>
<dbReference type="PROSITE" id="PS00194">
    <property type="entry name" value="THIOREDOXIN_1"/>
    <property type="match status" value="1"/>
</dbReference>
<dbReference type="InterPro" id="IPR013766">
    <property type="entry name" value="Thioredoxin_domain"/>
</dbReference>
<dbReference type="PROSITE" id="PS51352">
    <property type="entry name" value="THIOREDOXIN_2"/>
    <property type="match status" value="1"/>
</dbReference>
<evidence type="ECO:0000256" key="7">
    <source>
        <dbReference type="SAM" id="Phobius"/>
    </source>
</evidence>
<evidence type="ECO:0000259" key="9">
    <source>
        <dbReference type="PROSITE" id="PS51352"/>
    </source>
</evidence>
<protein>
    <submittedName>
        <fullName evidence="10">Protein disulfide-isomerase TMX3</fullName>
    </submittedName>
</protein>
<dbReference type="Gene3D" id="3.40.30.10">
    <property type="entry name" value="Glutaredoxin"/>
    <property type="match status" value="2"/>
</dbReference>
<keyword evidence="10" id="KW-0413">Isomerase</keyword>
<dbReference type="PRINTS" id="PR00421">
    <property type="entry name" value="THIOREDOXIN"/>
</dbReference>
<proteinExistence type="predicted"/>
<dbReference type="GO" id="GO:0016853">
    <property type="term" value="F:isomerase activity"/>
    <property type="evidence" value="ECO:0007669"/>
    <property type="project" value="UniProtKB-KW"/>
</dbReference>
<evidence type="ECO:0000313" key="11">
    <source>
        <dbReference type="Proteomes" id="UP000225706"/>
    </source>
</evidence>
<keyword evidence="8" id="KW-0732">Signal</keyword>
<keyword evidence="2 7" id="KW-0812">Transmembrane</keyword>
<reference evidence="11" key="1">
    <citation type="journal article" date="2017" name="bioRxiv">
        <title>Comparative analysis of the genomes of Stylophora pistillata and Acropora digitifera provides evidence for extensive differences between species of corals.</title>
        <authorList>
            <person name="Voolstra C.R."/>
            <person name="Li Y."/>
            <person name="Liew Y.J."/>
            <person name="Baumgarten S."/>
            <person name="Zoccola D."/>
            <person name="Flot J.-F."/>
            <person name="Tambutte S."/>
            <person name="Allemand D."/>
            <person name="Aranda M."/>
        </authorList>
    </citation>
    <scope>NUCLEOTIDE SEQUENCE [LARGE SCALE GENOMIC DNA]</scope>
</reference>
<dbReference type="Pfam" id="PF13848">
    <property type="entry name" value="Thioredoxin_6"/>
    <property type="match status" value="1"/>
</dbReference>
<evidence type="ECO:0000256" key="4">
    <source>
        <dbReference type="ARBA" id="ARBA00023136"/>
    </source>
</evidence>
<feature type="domain" description="Thioredoxin" evidence="9">
    <location>
        <begin position="1"/>
        <end position="134"/>
    </location>
</feature>
<gene>
    <name evidence="10" type="primary">tmx3</name>
    <name evidence="10" type="ORF">AWC38_SpisGene2925</name>
</gene>
<feature type="transmembrane region" description="Helical" evidence="7">
    <location>
        <begin position="393"/>
        <end position="414"/>
    </location>
</feature>
<feature type="region of interest" description="Disordered" evidence="6">
    <location>
        <begin position="423"/>
        <end position="461"/>
    </location>
</feature>
<dbReference type="AlphaFoldDB" id="A0A2B4SUK4"/>
<keyword evidence="11" id="KW-1185">Reference proteome</keyword>
<organism evidence="10 11">
    <name type="scientific">Stylophora pistillata</name>
    <name type="common">Smooth cauliflower coral</name>
    <dbReference type="NCBI Taxonomy" id="50429"/>
    <lineage>
        <taxon>Eukaryota</taxon>
        <taxon>Metazoa</taxon>
        <taxon>Cnidaria</taxon>
        <taxon>Anthozoa</taxon>
        <taxon>Hexacorallia</taxon>
        <taxon>Scleractinia</taxon>
        <taxon>Astrocoeniina</taxon>
        <taxon>Pocilloporidae</taxon>
        <taxon>Stylophora</taxon>
    </lineage>
</organism>
<dbReference type="GO" id="GO:0005789">
    <property type="term" value="C:endoplasmic reticulum membrane"/>
    <property type="evidence" value="ECO:0007669"/>
    <property type="project" value="UniProtKB-SubCell"/>
</dbReference>
<feature type="compositionally biased region" description="Basic and acidic residues" evidence="6">
    <location>
        <begin position="436"/>
        <end position="461"/>
    </location>
</feature>
<dbReference type="PROSITE" id="PS51257">
    <property type="entry name" value="PROKAR_LIPOPROTEIN"/>
    <property type="match status" value="1"/>
</dbReference>